<dbReference type="OrthoDB" id="185618at2759"/>
<evidence type="ECO:0000313" key="2">
    <source>
        <dbReference type="Proteomes" id="UP000252519"/>
    </source>
</evidence>
<evidence type="ECO:0008006" key="3">
    <source>
        <dbReference type="Google" id="ProtNLM"/>
    </source>
</evidence>
<keyword evidence="2" id="KW-1185">Reference proteome</keyword>
<dbReference type="STRING" id="29170.A0A368F428"/>
<comment type="caution">
    <text evidence="1">The sequence shown here is derived from an EMBL/GenBank/DDBJ whole genome shotgun (WGS) entry which is preliminary data.</text>
</comment>
<dbReference type="PANTHER" id="PTHR13158:SF5">
    <property type="entry name" value="NAD KINASE 2, MITOCHONDRIAL"/>
    <property type="match status" value="1"/>
</dbReference>
<proteinExistence type="predicted"/>
<organism evidence="1 2">
    <name type="scientific">Ancylostoma caninum</name>
    <name type="common">Dog hookworm</name>
    <dbReference type="NCBI Taxonomy" id="29170"/>
    <lineage>
        <taxon>Eukaryota</taxon>
        <taxon>Metazoa</taxon>
        <taxon>Ecdysozoa</taxon>
        <taxon>Nematoda</taxon>
        <taxon>Chromadorea</taxon>
        <taxon>Rhabditida</taxon>
        <taxon>Rhabditina</taxon>
        <taxon>Rhabditomorpha</taxon>
        <taxon>Strongyloidea</taxon>
        <taxon>Ancylostomatidae</taxon>
        <taxon>Ancylostomatinae</taxon>
        <taxon>Ancylostoma</taxon>
    </lineage>
</organism>
<accession>A0A368F428</accession>
<dbReference type="GO" id="GO:0019674">
    <property type="term" value="P:NAD+ metabolic process"/>
    <property type="evidence" value="ECO:0007669"/>
    <property type="project" value="InterPro"/>
</dbReference>
<dbReference type="Gene3D" id="2.60.200.30">
    <property type="entry name" value="Probable inorganic polyphosphate/atp-NAD kinase, domain 2"/>
    <property type="match status" value="1"/>
</dbReference>
<sequence>LILQNAFVPTGIRVLKIPFRKRPRSPFERVTVQLPVLALNEVFIGESLSSRVSYYEIQIDDGKMVKQKSSGIAMCTGTGSTSWYFNINKLTEQCVSELLRIVSDRCEVNLPVDDKKVVSDICTTFNQQLIFSPDLRRMAFTVRDPIFNATFPPITPRGFAEKIVVKSRGYDAHLVVDGGVSYRFNDGAEASLEVHEEDALQTVIFR</sequence>
<dbReference type="SUPFAM" id="SSF111331">
    <property type="entry name" value="NAD kinase/diacylglycerol kinase-like"/>
    <property type="match status" value="1"/>
</dbReference>
<protein>
    <recommendedName>
        <fullName evidence="3">NAD kinase 2, mitochondrial</fullName>
    </recommendedName>
</protein>
<feature type="non-terminal residue" evidence="1">
    <location>
        <position position="1"/>
    </location>
</feature>
<name>A0A368F428_ANCCA</name>
<dbReference type="InterPro" id="IPR017437">
    <property type="entry name" value="ATP-NAD_kinase_PpnK-typ_C"/>
</dbReference>
<dbReference type="GO" id="GO:0003951">
    <property type="term" value="F:NAD+ kinase activity"/>
    <property type="evidence" value="ECO:0007669"/>
    <property type="project" value="InterPro"/>
</dbReference>
<evidence type="ECO:0000313" key="1">
    <source>
        <dbReference type="EMBL" id="RCN26871.1"/>
    </source>
</evidence>
<reference evidence="1 2" key="1">
    <citation type="submission" date="2014-10" db="EMBL/GenBank/DDBJ databases">
        <title>Draft genome of the hookworm Ancylostoma caninum.</title>
        <authorList>
            <person name="Mitreva M."/>
        </authorList>
    </citation>
    <scope>NUCLEOTIDE SEQUENCE [LARGE SCALE GENOMIC DNA]</scope>
    <source>
        <strain evidence="1 2">Baltimore</strain>
    </source>
</reference>
<gene>
    <name evidence="1" type="ORF">ANCCAN_27401</name>
</gene>
<dbReference type="PANTHER" id="PTHR13158">
    <property type="match status" value="1"/>
</dbReference>
<dbReference type="EMBL" id="JOJR01005777">
    <property type="protein sequence ID" value="RCN26871.1"/>
    <property type="molecule type" value="Genomic_DNA"/>
</dbReference>
<dbReference type="InterPro" id="IPR016064">
    <property type="entry name" value="NAD/diacylglycerol_kinase_sf"/>
</dbReference>
<dbReference type="Proteomes" id="UP000252519">
    <property type="component" value="Unassembled WGS sequence"/>
</dbReference>
<dbReference type="GO" id="GO:0005739">
    <property type="term" value="C:mitochondrion"/>
    <property type="evidence" value="ECO:0007669"/>
    <property type="project" value="TreeGrafter"/>
</dbReference>
<dbReference type="AlphaFoldDB" id="A0A368F428"/>